<evidence type="ECO:0000256" key="1">
    <source>
        <dbReference type="SAM" id="Coils"/>
    </source>
</evidence>
<protein>
    <submittedName>
        <fullName evidence="3">Uncharacterized protein</fullName>
    </submittedName>
</protein>
<organism evidence="3 4">
    <name type="scientific">Hevea brasiliensis</name>
    <name type="common">Para rubber tree</name>
    <name type="synonym">Siphonia brasiliensis</name>
    <dbReference type="NCBI Taxonomy" id="3981"/>
    <lineage>
        <taxon>Eukaryota</taxon>
        <taxon>Viridiplantae</taxon>
        <taxon>Streptophyta</taxon>
        <taxon>Embryophyta</taxon>
        <taxon>Tracheophyta</taxon>
        <taxon>Spermatophyta</taxon>
        <taxon>Magnoliopsida</taxon>
        <taxon>eudicotyledons</taxon>
        <taxon>Gunneridae</taxon>
        <taxon>Pentapetalae</taxon>
        <taxon>rosids</taxon>
        <taxon>fabids</taxon>
        <taxon>Malpighiales</taxon>
        <taxon>Euphorbiaceae</taxon>
        <taxon>Crotonoideae</taxon>
        <taxon>Micrandreae</taxon>
        <taxon>Hevea</taxon>
    </lineage>
</organism>
<gene>
    <name evidence="3" type="ORF">GH714_002733</name>
</gene>
<comment type="caution">
    <text evidence="3">The sequence shown here is derived from an EMBL/GenBank/DDBJ whole genome shotgun (WGS) entry which is preliminary data.</text>
</comment>
<feature type="compositionally biased region" description="Polar residues" evidence="2">
    <location>
        <begin position="187"/>
        <end position="203"/>
    </location>
</feature>
<evidence type="ECO:0000313" key="3">
    <source>
        <dbReference type="EMBL" id="KAF2293551.1"/>
    </source>
</evidence>
<proteinExistence type="predicted"/>
<feature type="region of interest" description="Disordered" evidence="2">
    <location>
        <begin position="177"/>
        <end position="203"/>
    </location>
</feature>
<dbReference type="Proteomes" id="UP000467840">
    <property type="component" value="Chromosome 7"/>
</dbReference>
<keyword evidence="1" id="KW-0175">Coiled coil</keyword>
<feature type="coiled-coil region" evidence="1">
    <location>
        <begin position="109"/>
        <end position="136"/>
    </location>
</feature>
<sequence>MTRQVPRVGNYDARQSQKLKIPNNLSGSPFDWMIQKETKTNRAILFAGPCGHSTTPRCRTVISLKRYLQIYRWVFPKDSTDPDGIPKKHENETVAPGLDCKYESVTMSRQFEYELKRMLQQELRRLQENASFQKLSGPCQTKFKSELHEDFKTNFQNIFSEAFQEASALIKSTESAEVKLAHESPEGETTSQGFQNDNLSSSS</sequence>
<reference evidence="3 4" key="1">
    <citation type="journal article" date="2020" name="Mol. Plant">
        <title>The Chromosome-Based Rubber Tree Genome Provides New Insights into Spurge Genome Evolution and Rubber Biosynthesis.</title>
        <authorList>
            <person name="Liu J."/>
            <person name="Shi C."/>
            <person name="Shi C.C."/>
            <person name="Li W."/>
            <person name="Zhang Q.J."/>
            <person name="Zhang Y."/>
            <person name="Li K."/>
            <person name="Lu H.F."/>
            <person name="Shi C."/>
            <person name="Zhu S.T."/>
            <person name="Xiao Z.Y."/>
            <person name="Nan H."/>
            <person name="Yue Y."/>
            <person name="Zhu X.G."/>
            <person name="Wu Y."/>
            <person name="Hong X.N."/>
            <person name="Fan G.Y."/>
            <person name="Tong Y."/>
            <person name="Zhang D."/>
            <person name="Mao C.L."/>
            <person name="Liu Y.L."/>
            <person name="Hao S.J."/>
            <person name="Liu W.Q."/>
            <person name="Lv M.Q."/>
            <person name="Zhang H.B."/>
            <person name="Liu Y."/>
            <person name="Hu-Tang G.R."/>
            <person name="Wang J.P."/>
            <person name="Wang J.H."/>
            <person name="Sun Y.H."/>
            <person name="Ni S.B."/>
            <person name="Chen W.B."/>
            <person name="Zhang X.C."/>
            <person name="Jiao Y.N."/>
            <person name="Eichler E.E."/>
            <person name="Li G.H."/>
            <person name="Liu X."/>
            <person name="Gao L.Z."/>
        </authorList>
    </citation>
    <scope>NUCLEOTIDE SEQUENCE [LARGE SCALE GENOMIC DNA]</scope>
    <source>
        <strain evidence="4">cv. GT1</strain>
        <tissue evidence="3">Leaf</tissue>
    </source>
</reference>
<accession>A0A6A6KX28</accession>
<dbReference type="EMBL" id="JAAGAX010000013">
    <property type="protein sequence ID" value="KAF2293551.1"/>
    <property type="molecule type" value="Genomic_DNA"/>
</dbReference>
<dbReference type="AlphaFoldDB" id="A0A6A6KX28"/>
<evidence type="ECO:0000313" key="4">
    <source>
        <dbReference type="Proteomes" id="UP000467840"/>
    </source>
</evidence>
<evidence type="ECO:0000256" key="2">
    <source>
        <dbReference type="SAM" id="MobiDB-lite"/>
    </source>
</evidence>
<keyword evidence="4" id="KW-1185">Reference proteome</keyword>
<name>A0A6A6KX28_HEVBR</name>